<evidence type="ECO:0000313" key="2">
    <source>
        <dbReference type="Proteomes" id="UP001433508"/>
    </source>
</evidence>
<dbReference type="EMBL" id="MU971379">
    <property type="protein sequence ID" value="KAK9236836.1"/>
    <property type="molecule type" value="Genomic_DNA"/>
</dbReference>
<accession>A0ACC3SYX8</accession>
<comment type="caution">
    <text evidence="1">The sequence shown here is derived from an EMBL/GenBank/DDBJ whole genome shotgun (WGS) entry which is preliminary data.</text>
</comment>
<name>A0ACC3SYX8_LIPKO</name>
<reference evidence="2" key="1">
    <citation type="journal article" date="2024" name="Front. Bioeng. Biotechnol.">
        <title>Genome-scale model development and genomic sequencing of the oleaginous clade Lipomyces.</title>
        <authorList>
            <person name="Czajka J.J."/>
            <person name="Han Y."/>
            <person name="Kim J."/>
            <person name="Mondo S.J."/>
            <person name="Hofstad B.A."/>
            <person name="Robles A."/>
            <person name="Haridas S."/>
            <person name="Riley R."/>
            <person name="LaButti K."/>
            <person name="Pangilinan J."/>
            <person name="Andreopoulos W."/>
            <person name="Lipzen A."/>
            <person name="Yan J."/>
            <person name="Wang M."/>
            <person name="Ng V."/>
            <person name="Grigoriev I.V."/>
            <person name="Spatafora J.W."/>
            <person name="Magnuson J.K."/>
            <person name="Baker S.E."/>
            <person name="Pomraning K.R."/>
        </authorList>
    </citation>
    <scope>NUCLEOTIDE SEQUENCE [LARGE SCALE GENOMIC DNA]</scope>
    <source>
        <strain evidence="2">CBS 7786</strain>
    </source>
</reference>
<keyword evidence="2" id="KW-1185">Reference proteome</keyword>
<gene>
    <name evidence="1" type="ORF">V1525DRAFT_378575</name>
</gene>
<proteinExistence type="predicted"/>
<organism evidence="1 2">
    <name type="scientific">Lipomyces kononenkoae</name>
    <name type="common">Yeast</name>
    <dbReference type="NCBI Taxonomy" id="34357"/>
    <lineage>
        <taxon>Eukaryota</taxon>
        <taxon>Fungi</taxon>
        <taxon>Dikarya</taxon>
        <taxon>Ascomycota</taxon>
        <taxon>Saccharomycotina</taxon>
        <taxon>Lipomycetes</taxon>
        <taxon>Lipomycetales</taxon>
        <taxon>Lipomycetaceae</taxon>
        <taxon>Lipomyces</taxon>
    </lineage>
</organism>
<sequence>MVSSFRHRISSQRHPRSIHIPVSNADKRVSFSSIRNAPHQIRLLVIAACYIFSFILVCCFIYDECDQLFTIVGSPRGAWPGELIEYVIKAILIAAVIRLVCRLGLRCLRAYFYGFFYLRDVCVGVLDM</sequence>
<protein>
    <submittedName>
        <fullName evidence="1">Uncharacterized protein</fullName>
    </submittedName>
</protein>
<evidence type="ECO:0000313" key="1">
    <source>
        <dbReference type="EMBL" id="KAK9236836.1"/>
    </source>
</evidence>
<dbReference type="Proteomes" id="UP001433508">
    <property type="component" value="Unassembled WGS sequence"/>
</dbReference>